<evidence type="ECO:0000313" key="1">
    <source>
        <dbReference type="EMBL" id="OZY43377.1"/>
    </source>
</evidence>
<dbReference type="EMBL" id="NQKL01000002">
    <property type="protein sequence ID" value="OZY43377.1"/>
    <property type="molecule type" value="Genomic_DNA"/>
</dbReference>
<dbReference type="Proteomes" id="UP000216113">
    <property type="component" value="Unassembled WGS sequence"/>
</dbReference>
<dbReference type="Proteomes" id="UP000215861">
    <property type="component" value="Unassembled WGS sequence"/>
</dbReference>
<name>A0A266M173_PSEFR</name>
<reference evidence="3 4" key="1">
    <citation type="submission" date="2017-08" db="EMBL/GenBank/DDBJ databases">
        <title>Genomic and metabolic characterisation of spoilage-associated Pseudomonas species.</title>
        <authorList>
            <person name="Stanborough T."/>
            <person name="Fegan N."/>
            <person name="Powell S.M."/>
            <person name="Singh T."/>
            <person name="Tamplin M.L."/>
            <person name="Chandry P.S."/>
        </authorList>
    </citation>
    <scope>NUCLEOTIDE SEQUENCE [LARGE SCALE GENOMIC DNA]</scope>
    <source>
        <strain evidence="2 3">F1801</strain>
        <strain evidence="1 4">F1820</strain>
    </source>
</reference>
<accession>A0A266M173</accession>
<dbReference type="AlphaFoldDB" id="A0A266M173"/>
<evidence type="ECO:0000313" key="2">
    <source>
        <dbReference type="EMBL" id="PAA15959.1"/>
    </source>
</evidence>
<dbReference type="EMBL" id="NQKQ01000001">
    <property type="protein sequence ID" value="PAA15959.1"/>
    <property type="molecule type" value="Genomic_DNA"/>
</dbReference>
<evidence type="ECO:0000313" key="3">
    <source>
        <dbReference type="Proteomes" id="UP000215861"/>
    </source>
</evidence>
<gene>
    <name evidence="1" type="ORF">CJF43_03465</name>
    <name evidence="2" type="ORF">CJU81_01555</name>
</gene>
<organism evidence="1 4">
    <name type="scientific">Pseudomonas fragi</name>
    <dbReference type="NCBI Taxonomy" id="296"/>
    <lineage>
        <taxon>Bacteria</taxon>
        <taxon>Pseudomonadati</taxon>
        <taxon>Pseudomonadota</taxon>
        <taxon>Gammaproteobacteria</taxon>
        <taxon>Pseudomonadales</taxon>
        <taxon>Pseudomonadaceae</taxon>
        <taxon>Pseudomonas</taxon>
    </lineage>
</organism>
<comment type="caution">
    <text evidence="1">The sequence shown here is derived from an EMBL/GenBank/DDBJ whole genome shotgun (WGS) entry which is preliminary data.</text>
</comment>
<dbReference type="OrthoDB" id="6904805at2"/>
<protein>
    <submittedName>
        <fullName evidence="1">Uncharacterized protein</fullName>
    </submittedName>
</protein>
<evidence type="ECO:0000313" key="4">
    <source>
        <dbReference type="Proteomes" id="UP000216113"/>
    </source>
</evidence>
<sequence length="63" mass="7422">MRHEVPRRPLAECAKRFVVEKFALLPRKKWAGLCQKTPKRVGPTCQNRARTGFDRCFTWAETF</sequence>
<proteinExistence type="predicted"/>